<accession>A0A927HY99</accession>
<gene>
    <name evidence="7" type="ORF">IED13_00395</name>
</gene>
<dbReference type="GO" id="GO:0005524">
    <property type="term" value="F:ATP binding"/>
    <property type="evidence" value="ECO:0007669"/>
    <property type="project" value="UniProtKB-KW"/>
</dbReference>
<dbReference type="PANTHER" id="PTHR43820">
    <property type="entry name" value="HIGH-AFFINITY BRANCHED-CHAIN AMINO ACID TRANSPORT ATP-BINDING PROTEIN LIVF"/>
    <property type="match status" value="1"/>
</dbReference>
<keyword evidence="5" id="KW-0029">Amino-acid transport</keyword>
<dbReference type="Proteomes" id="UP000619295">
    <property type="component" value="Unassembled WGS sequence"/>
</dbReference>
<dbReference type="SUPFAM" id="SSF52540">
    <property type="entry name" value="P-loop containing nucleoside triphosphate hydrolases"/>
    <property type="match status" value="1"/>
</dbReference>
<evidence type="ECO:0000313" key="8">
    <source>
        <dbReference type="Proteomes" id="UP000619295"/>
    </source>
</evidence>
<dbReference type="PANTHER" id="PTHR43820:SF4">
    <property type="entry name" value="HIGH-AFFINITY BRANCHED-CHAIN AMINO ACID TRANSPORT ATP-BINDING PROTEIN LIVF"/>
    <property type="match status" value="1"/>
</dbReference>
<dbReference type="GO" id="GO:0016887">
    <property type="term" value="F:ATP hydrolysis activity"/>
    <property type="evidence" value="ECO:0007669"/>
    <property type="project" value="InterPro"/>
</dbReference>
<comment type="caution">
    <text evidence="7">The sequence shown here is derived from an EMBL/GenBank/DDBJ whole genome shotgun (WGS) entry which is preliminary data.</text>
</comment>
<dbReference type="InterPro" id="IPR052156">
    <property type="entry name" value="BCAA_Transport_ATP-bd_LivF"/>
</dbReference>
<protein>
    <submittedName>
        <fullName evidence="7">ABC transporter ATP-binding protein</fullName>
    </submittedName>
</protein>
<dbReference type="EMBL" id="JACXWY010000001">
    <property type="protein sequence ID" value="MBD3844137.1"/>
    <property type="molecule type" value="Genomic_DNA"/>
</dbReference>
<dbReference type="CDD" id="cd03224">
    <property type="entry name" value="ABC_TM1139_LivF_branched"/>
    <property type="match status" value="1"/>
</dbReference>
<dbReference type="AlphaFoldDB" id="A0A927HY99"/>
<evidence type="ECO:0000256" key="1">
    <source>
        <dbReference type="ARBA" id="ARBA00005417"/>
    </source>
</evidence>
<keyword evidence="4 7" id="KW-0067">ATP-binding</keyword>
<evidence type="ECO:0000256" key="3">
    <source>
        <dbReference type="ARBA" id="ARBA00022741"/>
    </source>
</evidence>
<reference evidence="7" key="1">
    <citation type="submission" date="2020-09" db="EMBL/GenBank/DDBJ databases">
        <title>Bosea spartocytisi sp. nov. a root nodule endophyte of Spartocytisus supranubius in the high mountain ecosystem fo the Teide National Park (Canary Islands, Spain).</title>
        <authorList>
            <person name="Pulido-Suarez L."/>
            <person name="Peix A."/>
            <person name="Igual J.M."/>
            <person name="Socas-Perez N."/>
            <person name="Velazquez E."/>
            <person name="Flores-Felix J.D."/>
            <person name="Leon-Barrios M."/>
        </authorList>
    </citation>
    <scope>NUCLEOTIDE SEQUENCE</scope>
    <source>
        <strain evidence="7">SSUT16</strain>
    </source>
</reference>
<evidence type="ECO:0000313" key="7">
    <source>
        <dbReference type="EMBL" id="MBD3844137.1"/>
    </source>
</evidence>
<dbReference type="Gene3D" id="3.40.50.300">
    <property type="entry name" value="P-loop containing nucleotide triphosphate hydrolases"/>
    <property type="match status" value="1"/>
</dbReference>
<keyword evidence="3" id="KW-0547">Nucleotide-binding</keyword>
<keyword evidence="2" id="KW-0813">Transport</keyword>
<proteinExistence type="inferred from homology"/>
<evidence type="ECO:0000256" key="4">
    <source>
        <dbReference type="ARBA" id="ARBA00022840"/>
    </source>
</evidence>
<sequence>MSAAAGAVLRATGIVAGYGAAEQILKGTSLHVAPGEIVSIIGPNGAGKSTLLKTLAGLVPAREGEIHLGGRDVTRADALGRSRAGIGFVPQERNVFGAMTVSDNLEISGFQNPGEVGARAEEIYARYPMLADKRKALARTLSGGQRQILAMAMGLMNAPSLLLLDEPTAGLSPKAADELFDAIVALNRGGLPILMVEQHALEALAISTRGYVLVSGRNSREGAGPALASDPDIRKLFLGG</sequence>
<dbReference type="InterPro" id="IPR003593">
    <property type="entry name" value="AAA+_ATPase"/>
</dbReference>
<evidence type="ECO:0000256" key="5">
    <source>
        <dbReference type="ARBA" id="ARBA00022970"/>
    </source>
</evidence>
<name>A0A927HY99_9HYPH</name>
<feature type="domain" description="ABC transporter" evidence="6">
    <location>
        <begin position="9"/>
        <end position="240"/>
    </location>
</feature>
<evidence type="ECO:0000259" key="6">
    <source>
        <dbReference type="PROSITE" id="PS50893"/>
    </source>
</evidence>
<dbReference type="Pfam" id="PF00005">
    <property type="entry name" value="ABC_tran"/>
    <property type="match status" value="1"/>
</dbReference>
<dbReference type="SMART" id="SM00382">
    <property type="entry name" value="AAA"/>
    <property type="match status" value="1"/>
</dbReference>
<dbReference type="GO" id="GO:0015807">
    <property type="term" value="P:L-amino acid transport"/>
    <property type="evidence" value="ECO:0007669"/>
    <property type="project" value="TreeGrafter"/>
</dbReference>
<comment type="similarity">
    <text evidence="1">Belongs to the ABC transporter superfamily.</text>
</comment>
<keyword evidence="8" id="KW-1185">Reference proteome</keyword>
<evidence type="ECO:0000256" key="2">
    <source>
        <dbReference type="ARBA" id="ARBA00022448"/>
    </source>
</evidence>
<dbReference type="GO" id="GO:0015658">
    <property type="term" value="F:branched-chain amino acid transmembrane transporter activity"/>
    <property type="evidence" value="ECO:0007669"/>
    <property type="project" value="TreeGrafter"/>
</dbReference>
<dbReference type="InterPro" id="IPR003439">
    <property type="entry name" value="ABC_transporter-like_ATP-bd"/>
</dbReference>
<organism evidence="7 8">
    <name type="scientific">Bosea spartocytisi</name>
    <dbReference type="NCBI Taxonomy" id="2773451"/>
    <lineage>
        <taxon>Bacteria</taxon>
        <taxon>Pseudomonadati</taxon>
        <taxon>Pseudomonadota</taxon>
        <taxon>Alphaproteobacteria</taxon>
        <taxon>Hyphomicrobiales</taxon>
        <taxon>Boseaceae</taxon>
        <taxon>Bosea</taxon>
    </lineage>
</organism>
<dbReference type="PROSITE" id="PS50893">
    <property type="entry name" value="ABC_TRANSPORTER_2"/>
    <property type="match status" value="1"/>
</dbReference>
<dbReference type="RefSeq" id="WP_191122996.1">
    <property type="nucleotide sequence ID" value="NZ_JACXWY010000001.1"/>
</dbReference>
<dbReference type="InterPro" id="IPR027417">
    <property type="entry name" value="P-loop_NTPase"/>
</dbReference>